<reference evidence="1" key="3">
    <citation type="submission" date="2022-06" db="UniProtKB">
        <authorList>
            <consortium name="EnsemblPlants"/>
        </authorList>
    </citation>
    <scope>IDENTIFICATION</scope>
</reference>
<dbReference type="Proteomes" id="UP000015106">
    <property type="component" value="Chromosome 5"/>
</dbReference>
<keyword evidence="2" id="KW-1185">Reference proteome</keyword>
<protein>
    <submittedName>
        <fullName evidence="1">Uncharacterized protein</fullName>
    </submittedName>
</protein>
<reference evidence="2" key="1">
    <citation type="journal article" date="2013" name="Nature">
        <title>Draft genome of the wheat A-genome progenitor Triticum urartu.</title>
        <authorList>
            <person name="Ling H.Q."/>
            <person name="Zhao S."/>
            <person name="Liu D."/>
            <person name="Wang J."/>
            <person name="Sun H."/>
            <person name="Zhang C."/>
            <person name="Fan H."/>
            <person name="Li D."/>
            <person name="Dong L."/>
            <person name="Tao Y."/>
            <person name="Gao C."/>
            <person name="Wu H."/>
            <person name="Li Y."/>
            <person name="Cui Y."/>
            <person name="Guo X."/>
            <person name="Zheng S."/>
            <person name="Wang B."/>
            <person name="Yu K."/>
            <person name="Liang Q."/>
            <person name="Yang W."/>
            <person name="Lou X."/>
            <person name="Chen J."/>
            <person name="Feng M."/>
            <person name="Jian J."/>
            <person name="Zhang X."/>
            <person name="Luo G."/>
            <person name="Jiang Y."/>
            <person name="Liu J."/>
            <person name="Wang Z."/>
            <person name="Sha Y."/>
            <person name="Zhang B."/>
            <person name="Wu H."/>
            <person name="Tang D."/>
            <person name="Shen Q."/>
            <person name="Xue P."/>
            <person name="Zou S."/>
            <person name="Wang X."/>
            <person name="Liu X."/>
            <person name="Wang F."/>
            <person name="Yang Y."/>
            <person name="An X."/>
            <person name="Dong Z."/>
            <person name="Zhang K."/>
            <person name="Zhang X."/>
            <person name="Luo M.C."/>
            <person name="Dvorak J."/>
            <person name="Tong Y."/>
            <person name="Wang J."/>
            <person name="Yang H."/>
            <person name="Li Z."/>
            <person name="Wang D."/>
            <person name="Zhang A."/>
            <person name="Wang J."/>
        </authorList>
    </citation>
    <scope>NUCLEOTIDE SEQUENCE</scope>
    <source>
        <strain evidence="2">cv. G1812</strain>
    </source>
</reference>
<dbReference type="EnsemblPlants" id="TuG1812G0500003547.01.T01">
    <property type="protein sequence ID" value="TuG1812G0500003547.01.T01.cds447626"/>
    <property type="gene ID" value="TuG1812G0500003547.01"/>
</dbReference>
<dbReference type="AlphaFoldDB" id="A0A8R7QJY6"/>
<evidence type="ECO:0000313" key="2">
    <source>
        <dbReference type="Proteomes" id="UP000015106"/>
    </source>
</evidence>
<reference evidence="1" key="2">
    <citation type="submission" date="2018-03" db="EMBL/GenBank/DDBJ databases">
        <title>The Triticum urartu genome reveals the dynamic nature of wheat genome evolution.</title>
        <authorList>
            <person name="Ling H."/>
            <person name="Ma B."/>
            <person name="Shi X."/>
            <person name="Liu H."/>
            <person name="Dong L."/>
            <person name="Sun H."/>
            <person name="Cao Y."/>
            <person name="Gao Q."/>
            <person name="Zheng S."/>
            <person name="Li Y."/>
            <person name="Yu Y."/>
            <person name="Du H."/>
            <person name="Qi M."/>
            <person name="Li Y."/>
            <person name="Yu H."/>
            <person name="Cui Y."/>
            <person name="Wang N."/>
            <person name="Chen C."/>
            <person name="Wu H."/>
            <person name="Zhao Y."/>
            <person name="Zhang J."/>
            <person name="Li Y."/>
            <person name="Zhou W."/>
            <person name="Zhang B."/>
            <person name="Hu W."/>
            <person name="Eijk M."/>
            <person name="Tang J."/>
            <person name="Witsenboer H."/>
            <person name="Zhao S."/>
            <person name="Li Z."/>
            <person name="Zhang A."/>
            <person name="Wang D."/>
            <person name="Liang C."/>
        </authorList>
    </citation>
    <scope>NUCLEOTIDE SEQUENCE [LARGE SCALE GENOMIC DNA]</scope>
    <source>
        <strain evidence="1">cv. G1812</strain>
    </source>
</reference>
<organism evidence="1 2">
    <name type="scientific">Triticum urartu</name>
    <name type="common">Red wild einkorn</name>
    <name type="synonym">Crithodium urartu</name>
    <dbReference type="NCBI Taxonomy" id="4572"/>
    <lineage>
        <taxon>Eukaryota</taxon>
        <taxon>Viridiplantae</taxon>
        <taxon>Streptophyta</taxon>
        <taxon>Embryophyta</taxon>
        <taxon>Tracheophyta</taxon>
        <taxon>Spermatophyta</taxon>
        <taxon>Magnoliopsida</taxon>
        <taxon>Liliopsida</taxon>
        <taxon>Poales</taxon>
        <taxon>Poaceae</taxon>
        <taxon>BOP clade</taxon>
        <taxon>Pooideae</taxon>
        <taxon>Triticodae</taxon>
        <taxon>Triticeae</taxon>
        <taxon>Triticinae</taxon>
        <taxon>Triticum</taxon>
    </lineage>
</organism>
<evidence type="ECO:0000313" key="1">
    <source>
        <dbReference type="EnsemblPlants" id="TuG1812G0500003547.01.T01.cds447626"/>
    </source>
</evidence>
<sequence>VSYMMSSMDYGGCFDSPTQSCRHGDDLYCILGQSISCRRIIHVYF</sequence>
<name>A0A8R7QJY6_TRIUA</name>
<dbReference type="Gramene" id="TuG1812G0500003547.01.T01">
    <property type="protein sequence ID" value="TuG1812G0500003547.01.T01.cds447626"/>
    <property type="gene ID" value="TuG1812G0500003547.01"/>
</dbReference>
<proteinExistence type="predicted"/>
<accession>A0A8R7QJY6</accession>